<evidence type="ECO:0000313" key="3">
    <source>
        <dbReference type="Proteomes" id="UP000002368"/>
    </source>
</evidence>
<dbReference type="eggNOG" id="COG1598">
    <property type="taxonomic scope" value="Bacteria"/>
</dbReference>
<dbReference type="AlphaFoldDB" id="D5WW17"/>
<name>D5WW17_KYRT2</name>
<organism evidence="2 3">
    <name type="scientific">Kyrpidia tusciae (strain DSM 2912 / NBRC 15312 / T2)</name>
    <name type="common">Bacillus tusciae</name>
    <dbReference type="NCBI Taxonomy" id="562970"/>
    <lineage>
        <taxon>Bacteria</taxon>
        <taxon>Bacillati</taxon>
        <taxon>Bacillota</taxon>
        <taxon>Bacilli</taxon>
        <taxon>Bacillales</taxon>
        <taxon>Alicyclobacillaceae</taxon>
        <taxon>Kyrpidia</taxon>
    </lineage>
</organism>
<dbReference type="Pfam" id="PF15919">
    <property type="entry name" value="HicB_lk_antitox"/>
    <property type="match status" value="1"/>
</dbReference>
<protein>
    <recommendedName>
        <fullName evidence="1">HicB-like antitoxin of toxin-antitoxin system domain-containing protein</fullName>
    </recommendedName>
</protein>
<dbReference type="HOGENOM" id="CLU_114047_0_0_9"/>
<dbReference type="Proteomes" id="UP000002368">
    <property type="component" value="Chromosome"/>
</dbReference>
<proteinExistence type="predicted"/>
<feature type="domain" description="HicB-like antitoxin of toxin-antitoxin system" evidence="1">
    <location>
        <begin position="32"/>
        <end position="124"/>
    </location>
</feature>
<dbReference type="SUPFAM" id="SSF143100">
    <property type="entry name" value="TTHA1013/TTHA0281-like"/>
    <property type="match status" value="1"/>
</dbReference>
<keyword evidence="3" id="KW-1185">Reference proteome</keyword>
<gene>
    <name evidence="2" type="ordered locus">Btus_0907</name>
</gene>
<dbReference type="Gene3D" id="3.30.160.250">
    <property type="match status" value="1"/>
</dbReference>
<dbReference type="STRING" id="562970.Btus_0907"/>
<sequence length="161" mass="18196">MAMKSKKTTDEKFGSDLPDSYFYPAIFTFGEDGVSVEFPDLDGCFTGGSDVQEAHRLAEDVLAGYLSILEEEGRPIPKPSVGKRFDLQENQEAVLVRAWMPPYRENYRTRAVKKTVTLPSWLKKAAEERHINFSRVLQEALMKQLGITVKSGSSDSEDWIE</sequence>
<dbReference type="EMBL" id="CP002017">
    <property type="protein sequence ID" value="ADG05649.1"/>
    <property type="molecule type" value="Genomic_DNA"/>
</dbReference>
<dbReference type="InterPro" id="IPR035069">
    <property type="entry name" value="TTHA1013/TTHA0281-like"/>
</dbReference>
<evidence type="ECO:0000259" key="1">
    <source>
        <dbReference type="Pfam" id="PF15919"/>
    </source>
</evidence>
<dbReference type="InterPro" id="IPR031807">
    <property type="entry name" value="HicB-like"/>
</dbReference>
<reference evidence="2 3" key="1">
    <citation type="journal article" date="2011" name="Stand. Genomic Sci.">
        <title>Complete genome sequence of the thermophilic, hydrogen-oxidizing Bacillus tusciae type strain (T2) and reclassification in the new genus, Kyrpidia gen. nov. as Kyrpidia tusciae comb. nov. and emendation of the family Alicyclobacillaceae da Costa and Rainey, 2010.</title>
        <authorList>
            <person name="Klenk H.P."/>
            <person name="Lapidus A."/>
            <person name="Chertkov O."/>
            <person name="Copeland A."/>
            <person name="Del Rio T.G."/>
            <person name="Nolan M."/>
            <person name="Lucas S."/>
            <person name="Chen F."/>
            <person name="Tice H."/>
            <person name="Cheng J.F."/>
            <person name="Han C."/>
            <person name="Bruce D."/>
            <person name="Goodwin L."/>
            <person name="Pitluck S."/>
            <person name="Pati A."/>
            <person name="Ivanova N."/>
            <person name="Mavromatis K."/>
            <person name="Daum C."/>
            <person name="Chen A."/>
            <person name="Palaniappan K."/>
            <person name="Chang Y.J."/>
            <person name="Land M."/>
            <person name="Hauser L."/>
            <person name="Jeffries C.D."/>
            <person name="Detter J.C."/>
            <person name="Rohde M."/>
            <person name="Abt B."/>
            <person name="Pukall R."/>
            <person name="Goker M."/>
            <person name="Bristow J."/>
            <person name="Markowitz V."/>
            <person name="Hugenholtz P."/>
            <person name="Eisen J.A."/>
        </authorList>
    </citation>
    <scope>NUCLEOTIDE SEQUENCE [LARGE SCALE GENOMIC DNA]</scope>
    <source>
        <strain evidence="2 3">DSM 2912</strain>
    </source>
</reference>
<accession>D5WW17</accession>
<evidence type="ECO:0000313" key="2">
    <source>
        <dbReference type="EMBL" id="ADG05649.1"/>
    </source>
</evidence>
<dbReference type="KEGG" id="bts:Btus_0907"/>
<dbReference type="RefSeq" id="WP_013074941.1">
    <property type="nucleotide sequence ID" value="NC_014098.1"/>
</dbReference>